<dbReference type="PANTHER" id="PTHR38460">
    <property type="entry name" value="TAUTOMERASE YOLI-RELATED"/>
    <property type="match status" value="1"/>
</dbReference>
<protein>
    <submittedName>
        <fullName evidence="1">4-oxalocrotonate tautomerase</fullName>
    </submittedName>
</protein>
<evidence type="ECO:0000313" key="1">
    <source>
        <dbReference type="EMBL" id="KUJ81413.1"/>
    </source>
</evidence>
<dbReference type="InterPro" id="IPR014347">
    <property type="entry name" value="Tautomerase/MIF_sf"/>
</dbReference>
<keyword evidence="2" id="KW-1185">Reference proteome</keyword>
<name>A0A0X3U030_9RHOB</name>
<dbReference type="STRING" id="1685378.AVO44_04525"/>
<proteinExistence type="predicted"/>
<dbReference type="SUPFAM" id="SSF55331">
    <property type="entry name" value="Tautomerase/MIF"/>
    <property type="match status" value="1"/>
</dbReference>
<dbReference type="Proteomes" id="UP000053690">
    <property type="component" value="Unassembled WGS sequence"/>
</dbReference>
<comment type="caution">
    <text evidence="1">The sequence shown here is derived from an EMBL/GenBank/DDBJ whole genome shotgun (WGS) entry which is preliminary data.</text>
</comment>
<dbReference type="Gene3D" id="3.30.429.10">
    <property type="entry name" value="Macrophage Migration Inhibitory Factor"/>
    <property type="match status" value="1"/>
</dbReference>
<dbReference type="OrthoDB" id="9804765at2"/>
<reference evidence="2" key="1">
    <citation type="submission" date="2015-12" db="EMBL/GenBank/DDBJ databases">
        <authorList>
            <person name="Zhang G."/>
            <person name="Stingl U."/>
        </authorList>
    </citation>
    <scope>NUCLEOTIDE SEQUENCE [LARGE SCALE GENOMIC DNA]</scope>
    <source>
        <strain evidence="2">ZGT108</strain>
    </source>
</reference>
<sequence>MPLVHISLRKGKSDHYRQAIFDGVYQAMRDTFSVPEDDQFMTITEHGPSNFRYGASYLNIARSDDVIFIQISAMNSRTPEQKKALYARTVELLCQNPGMRAEDVFINIVEGVKENWSLGNGIAQYANHKAQNL</sequence>
<evidence type="ECO:0000313" key="2">
    <source>
        <dbReference type="Proteomes" id="UP000053690"/>
    </source>
</evidence>
<gene>
    <name evidence="1" type="ORF">AVO44_04525</name>
</gene>
<organism evidence="1 2">
    <name type="scientific">Ruegeria profundi</name>
    <dbReference type="NCBI Taxonomy" id="1685378"/>
    <lineage>
        <taxon>Bacteria</taxon>
        <taxon>Pseudomonadati</taxon>
        <taxon>Pseudomonadota</taxon>
        <taxon>Alphaproteobacteria</taxon>
        <taxon>Rhodobacterales</taxon>
        <taxon>Roseobacteraceae</taxon>
        <taxon>Ruegeria</taxon>
    </lineage>
</organism>
<dbReference type="InterPro" id="IPR037479">
    <property type="entry name" value="Tauto_MSAD"/>
</dbReference>
<dbReference type="Pfam" id="PF14552">
    <property type="entry name" value="Tautomerase_2"/>
    <property type="match status" value="1"/>
</dbReference>
<dbReference type="PANTHER" id="PTHR38460:SF1">
    <property type="entry name" value="TAUTOMERASE YOLI-RELATED"/>
    <property type="match status" value="1"/>
</dbReference>
<accession>A0A0X3U030</accession>
<dbReference type="EMBL" id="LQBP01000002">
    <property type="protein sequence ID" value="KUJ81413.1"/>
    <property type="molecule type" value="Genomic_DNA"/>
</dbReference>
<dbReference type="AlphaFoldDB" id="A0A0X3U030"/>